<protein>
    <submittedName>
        <fullName evidence="1">DUF4131 domain-containing protein</fullName>
    </submittedName>
</protein>
<name>A0A432JK34_9GAMM</name>
<reference evidence="1" key="1">
    <citation type="submission" date="2018-12" db="EMBL/GenBank/DDBJ databases">
        <authorList>
            <person name="Jadhav K."/>
            <person name="Kushwaha B."/>
            <person name="Jadhav I."/>
        </authorList>
    </citation>
    <scope>NUCLEOTIDE SEQUENCE [LARGE SCALE GENOMIC DNA]</scope>
    <source>
        <strain evidence="1">SBS 10</strain>
    </source>
</reference>
<comment type="caution">
    <text evidence="1">The sequence shown here is derived from an EMBL/GenBank/DDBJ whole genome shotgun (WGS) entry which is preliminary data.</text>
</comment>
<sequence>MRRHPLQPGERWALTVPAPAEQFRQSGKPDYRAWLWREGVHATGYVRRDPAPRRLVTASASLSSALWSSWSRRPCRRWVRAGWRR</sequence>
<proteinExistence type="predicted"/>
<dbReference type="AlphaFoldDB" id="A0A432JK34"/>
<gene>
    <name evidence="1" type="ORF">DSL92_04530</name>
</gene>
<evidence type="ECO:0000313" key="1">
    <source>
        <dbReference type="EMBL" id="RUA22646.1"/>
    </source>
</evidence>
<accession>A0A432JK34</accession>
<organism evidence="1">
    <name type="scientific">Billgrantia gudaonensis</name>
    <dbReference type="NCBI Taxonomy" id="376427"/>
    <lineage>
        <taxon>Bacteria</taxon>
        <taxon>Pseudomonadati</taxon>
        <taxon>Pseudomonadota</taxon>
        <taxon>Gammaproteobacteria</taxon>
        <taxon>Oceanospirillales</taxon>
        <taxon>Halomonadaceae</taxon>
        <taxon>Billgrantia</taxon>
    </lineage>
</organism>
<dbReference type="EMBL" id="RXHI01000012">
    <property type="protein sequence ID" value="RUA22646.1"/>
    <property type="molecule type" value="Genomic_DNA"/>
</dbReference>